<keyword evidence="2" id="KW-0472">Membrane</keyword>
<evidence type="ECO:0000313" key="3">
    <source>
        <dbReference type="EMBL" id="MFD1368854.1"/>
    </source>
</evidence>
<evidence type="ECO:0000313" key="4">
    <source>
        <dbReference type="Proteomes" id="UP001597183"/>
    </source>
</evidence>
<evidence type="ECO:0000256" key="2">
    <source>
        <dbReference type="SAM" id="Phobius"/>
    </source>
</evidence>
<keyword evidence="4" id="KW-1185">Reference proteome</keyword>
<feature type="region of interest" description="Disordered" evidence="1">
    <location>
        <begin position="70"/>
        <end position="131"/>
    </location>
</feature>
<dbReference type="RefSeq" id="WP_317788310.1">
    <property type="nucleotide sequence ID" value="NZ_AP028461.1"/>
</dbReference>
<organism evidence="3 4">
    <name type="scientific">Actinoplanes sichuanensis</name>
    <dbReference type="NCBI Taxonomy" id="512349"/>
    <lineage>
        <taxon>Bacteria</taxon>
        <taxon>Bacillati</taxon>
        <taxon>Actinomycetota</taxon>
        <taxon>Actinomycetes</taxon>
        <taxon>Micromonosporales</taxon>
        <taxon>Micromonosporaceae</taxon>
        <taxon>Actinoplanes</taxon>
    </lineage>
</organism>
<feature type="transmembrane region" description="Helical" evidence="2">
    <location>
        <begin position="50"/>
        <end position="70"/>
    </location>
</feature>
<protein>
    <submittedName>
        <fullName evidence="3">Uncharacterized protein</fullName>
    </submittedName>
</protein>
<comment type="caution">
    <text evidence="3">The sequence shown here is derived from an EMBL/GenBank/DDBJ whole genome shotgun (WGS) entry which is preliminary data.</text>
</comment>
<name>A0ABW4AE38_9ACTN</name>
<keyword evidence="2" id="KW-0812">Transmembrane</keyword>
<sequence length="260" mass="27370">MAERPQADLGSVLRHEADRHLPDRDVMLTRIVERRSEPAARRWALSLRPVAAAASVVATLVVGFAGIRLAGDRPDQDRTPAATEGSASPAPSIASPSPSAPDRAPQREEPAHQGPVEKPPPPPSTITPTWQPADRFLDSAAALDAHSVGTWAQGNVTLTTTETMTALDVVINVTKTAGVKDAGKWSTIPADMITITVAEEKDRLVYRFTLKQGTLAPGGYVFAAQYTHAEGERSPAADTYGALATAASGQAVVTGAFPPK</sequence>
<dbReference type="EMBL" id="JBHTMK010000037">
    <property type="protein sequence ID" value="MFD1368854.1"/>
    <property type="molecule type" value="Genomic_DNA"/>
</dbReference>
<dbReference type="Proteomes" id="UP001597183">
    <property type="component" value="Unassembled WGS sequence"/>
</dbReference>
<accession>A0ABW4AE38</accession>
<evidence type="ECO:0000256" key="1">
    <source>
        <dbReference type="SAM" id="MobiDB-lite"/>
    </source>
</evidence>
<feature type="compositionally biased region" description="Low complexity" evidence="1">
    <location>
        <begin position="86"/>
        <end position="103"/>
    </location>
</feature>
<gene>
    <name evidence="3" type="ORF">ACFQ5G_26205</name>
</gene>
<reference evidence="4" key="1">
    <citation type="journal article" date="2019" name="Int. J. Syst. Evol. Microbiol.">
        <title>The Global Catalogue of Microorganisms (GCM) 10K type strain sequencing project: providing services to taxonomists for standard genome sequencing and annotation.</title>
        <authorList>
            <consortium name="The Broad Institute Genomics Platform"/>
            <consortium name="The Broad Institute Genome Sequencing Center for Infectious Disease"/>
            <person name="Wu L."/>
            <person name="Ma J."/>
        </authorList>
    </citation>
    <scope>NUCLEOTIDE SEQUENCE [LARGE SCALE GENOMIC DNA]</scope>
    <source>
        <strain evidence="4">CCM 7526</strain>
    </source>
</reference>
<keyword evidence="2" id="KW-1133">Transmembrane helix</keyword>
<proteinExistence type="predicted"/>